<evidence type="ECO:0000313" key="3">
    <source>
        <dbReference type="Proteomes" id="UP000220034"/>
    </source>
</evidence>
<keyword evidence="3" id="KW-1185">Reference proteome</keyword>
<organism evidence="2 3">
    <name type="scientific">Pontivivens marinum</name>
    <dbReference type="NCBI Taxonomy" id="1690039"/>
    <lineage>
        <taxon>Bacteria</taxon>
        <taxon>Pseudomonadati</taxon>
        <taxon>Pseudomonadota</taxon>
        <taxon>Alphaproteobacteria</taxon>
        <taxon>Rhodobacterales</taxon>
        <taxon>Paracoccaceae</taxon>
        <taxon>Pontivivens</taxon>
    </lineage>
</organism>
<sequence length="178" mass="19211">MKTPRETASAILLSTALFAAPALADGQYAMYDGANGYMGDFNIIEDVATPGGPYVWIEMPDQEMWLYFPPEAIYVDMHPTNPIIFNQIPFDGDWVGTSPYDQTCPTGPNYDHMGQPRAAHGSAMLINTAVQGTDLLFEVWISSCGGDLQFFGHHQPAFGHQSSGGGFQQGGGGKSVTK</sequence>
<evidence type="ECO:0000313" key="2">
    <source>
        <dbReference type="EMBL" id="SOH92447.1"/>
    </source>
</evidence>
<feature type="signal peptide" evidence="1">
    <location>
        <begin position="1"/>
        <end position="24"/>
    </location>
</feature>
<accession>A0A2C9CML2</accession>
<proteinExistence type="predicted"/>
<name>A0A2C9CML2_9RHOB</name>
<reference evidence="3" key="1">
    <citation type="submission" date="2017-09" db="EMBL/GenBank/DDBJ databases">
        <authorList>
            <person name="Varghese N."/>
            <person name="Submissions S."/>
        </authorList>
    </citation>
    <scope>NUCLEOTIDE SEQUENCE [LARGE SCALE GENOMIC DNA]</scope>
    <source>
        <strain evidence="3">C7</strain>
    </source>
</reference>
<dbReference type="Proteomes" id="UP000220034">
    <property type="component" value="Unassembled WGS sequence"/>
</dbReference>
<keyword evidence="1" id="KW-0732">Signal</keyword>
<dbReference type="EMBL" id="OCTN01000001">
    <property type="protein sequence ID" value="SOH92447.1"/>
    <property type="molecule type" value="Genomic_DNA"/>
</dbReference>
<gene>
    <name evidence="2" type="ORF">SAMN06273572_101294</name>
</gene>
<dbReference type="AlphaFoldDB" id="A0A2C9CML2"/>
<feature type="chain" id="PRO_5013061797" evidence="1">
    <location>
        <begin position="25"/>
        <end position="178"/>
    </location>
</feature>
<dbReference type="RefSeq" id="WP_097928026.1">
    <property type="nucleotide sequence ID" value="NZ_OCTN01000001.1"/>
</dbReference>
<evidence type="ECO:0000256" key="1">
    <source>
        <dbReference type="SAM" id="SignalP"/>
    </source>
</evidence>
<protein>
    <submittedName>
        <fullName evidence="2">Uncharacterized protein</fullName>
    </submittedName>
</protein>
<dbReference type="OrthoDB" id="7813167at2"/>